<keyword evidence="3" id="KW-0808">Transferase</keyword>
<dbReference type="Proteomes" id="UP000198864">
    <property type="component" value="Unassembled WGS sequence"/>
</dbReference>
<accession>A0A1C4Z517</accession>
<dbReference type="InterPro" id="IPR050267">
    <property type="entry name" value="Anti-sigma-factor_SerPK"/>
</dbReference>
<dbReference type="AlphaFoldDB" id="A0A1C4Z517"/>
<gene>
    <name evidence="3" type="ORF">GA0070561_4931</name>
</gene>
<dbReference type="InterPro" id="IPR003594">
    <property type="entry name" value="HATPase_dom"/>
</dbReference>
<keyword evidence="3" id="KW-0418">Kinase</keyword>
<dbReference type="PANTHER" id="PTHR35526:SF3">
    <property type="entry name" value="ANTI-SIGMA-F FACTOR RSBW"/>
    <property type="match status" value="1"/>
</dbReference>
<dbReference type="STRING" id="285676.GA0070561_4931"/>
<evidence type="ECO:0000313" key="4">
    <source>
        <dbReference type="Proteomes" id="UP000198864"/>
    </source>
</evidence>
<keyword evidence="1" id="KW-0723">Serine/threonine-protein kinase</keyword>
<dbReference type="Gene3D" id="3.30.565.10">
    <property type="entry name" value="Histidine kinase-like ATPase, C-terminal domain"/>
    <property type="match status" value="1"/>
</dbReference>
<dbReference type="Pfam" id="PF13581">
    <property type="entry name" value="HATPase_c_2"/>
    <property type="match status" value="1"/>
</dbReference>
<reference evidence="3 4" key="1">
    <citation type="submission" date="2016-06" db="EMBL/GenBank/DDBJ databases">
        <authorList>
            <person name="Kjaerup R.B."/>
            <person name="Dalgaard T.S."/>
            <person name="Juul-Madsen H.R."/>
        </authorList>
    </citation>
    <scope>NUCLEOTIDE SEQUENCE [LARGE SCALE GENOMIC DNA]</scope>
    <source>
        <strain evidence="3 4">DSM 44871</strain>
    </source>
</reference>
<organism evidence="3 4">
    <name type="scientific">Micromonospora saelicesensis</name>
    <dbReference type="NCBI Taxonomy" id="285676"/>
    <lineage>
        <taxon>Bacteria</taxon>
        <taxon>Bacillati</taxon>
        <taxon>Actinomycetota</taxon>
        <taxon>Actinomycetes</taxon>
        <taxon>Micromonosporales</taxon>
        <taxon>Micromonosporaceae</taxon>
        <taxon>Micromonospora</taxon>
    </lineage>
</organism>
<evidence type="ECO:0000256" key="1">
    <source>
        <dbReference type="ARBA" id="ARBA00022527"/>
    </source>
</evidence>
<protein>
    <submittedName>
        <fullName evidence="3">Anti-sigma regulatory factor (Ser/Thr protein kinase)</fullName>
    </submittedName>
</protein>
<dbReference type="PANTHER" id="PTHR35526">
    <property type="entry name" value="ANTI-SIGMA-F FACTOR RSBW-RELATED"/>
    <property type="match status" value="1"/>
</dbReference>
<proteinExistence type="predicted"/>
<dbReference type="SUPFAM" id="SSF55874">
    <property type="entry name" value="ATPase domain of HSP90 chaperone/DNA topoisomerase II/histidine kinase"/>
    <property type="match status" value="1"/>
</dbReference>
<dbReference type="GO" id="GO:0004674">
    <property type="term" value="F:protein serine/threonine kinase activity"/>
    <property type="evidence" value="ECO:0007669"/>
    <property type="project" value="UniProtKB-KW"/>
</dbReference>
<dbReference type="EMBL" id="FMCR01000005">
    <property type="protein sequence ID" value="SCF28033.1"/>
    <property type="molecule type" value="Genomic_DNA"/>
</dbReference>
<name>A0A1C4Z517_9ACTN</name>
<feature type="domain" description="Histidine kinase/HSP90-like ATPase" evidence="2">
    <location>
        <begin position="132"/>
        <end position="231"/>
    </location>
</feature>
<dbReference type="CDD" id="cd16936">
    <property type="entry name" value="HATPase_RsbW-like"/>
    <property type="match status" value="1"/>
</dbReference>
<sequence length="273" mass="28713">MTIPVPRMKWTIQRDFESGSTRITLAGGLTPEAEPHLAALLLAGALDAPLALVVDLDTITTSDIAPIGAFLAQWATDRTDGPELTVSANPLTPPGRLLRATLGQHAILGKALLEHPADRAPISAYRAHLRLPADAQSPAAARRLVARQCEAWGMHAVADRAMVIASELVSNVVQHAGTDMDITVANVAGSLRISVRDREGETPDSTTPTLPRQVTEGGRGLPIIAALTTKWGFFPFGDGKTVWAAIDGPNGSLVSGRAVPISPPGPQRPLDPV</sequence>
<evidence type="ECO:0000259" key="2">
    <source>
        <dbReference type="Pfam" id="PF13581"/>
    </source>
</evidence>
<dbReference type="InterPro" id="IPR036890">
    <property type="entry name" value="HATPase_C_sf"/>
</dbReference>
<evidence type="ECO:0000313" key="3">
    <source>
        <dbReference type="EMBL" id="SCF28033.1"/>
    </source>
</evidence>